<evidence type="ECO:0000313" key="2">
    <source>
        <dbReference type="EMBL" id="KIW53860.1"/>
    </source>
</evidence>
<keyword evidence="3" id="KW-1185">Reference proteome</keyword>
<accession>A0A0D2EGW7</accession>
<gene>
    <name evidence="2" type="ORF">PV05_06271</name>
</gene>
<dbReference type="Proteomes" id="UP000054342">
    <property type="component" value="Unassembled WGS sequence"/>
</dbReference>
<name>A0A0D2EGW7_9EURO</name>
<organism evidence="2 3">
    <name type="scientific">Exophiala xenobiotica</name>
    <dbReference type="NCBI Taxonomy" id="348802"/>
    <lineage>
        <taxon>Eukaryota</taxon>
        <taxon>Fungi</taxon>
        <taxon>Dikarya</taxon>
        <taxon>Ascomycota</taxon>
        <taxon>Pezizomycotina</taxon>
        <taxon>Eurotiomycetes</taxon>
        <taxon>Chaetothyriomycetidae</taxon>
        <taxon>Chaetothyriales</taxon>
        <taxon>Herpotrichiellaceae</taxon>
        <taxon>Exophiala</taxon>
    </lineage>
</organism>
<dbReference type="Pfam" id="PF11951">
    <property type="entry name" value="Fungal_trans_2"/>
    <property type="match status" value="1"/>
</dbReference>
<protein>
    <recommendedName>
        <fullName evidence="4">Transcription factor domain-containing protein</fullName>
    </recommendedName>
</protein>
<dbReference type="InterPro" id="IPR021858">
    <property type="entry name" value="Fun_TF"/>
</dbReference>
<evidence type="ECO:0000256" key="1">
    <source>
        <dbReference type="SAM" id="MobiDB-lite"/>
    </source>
</evidence>
<dbReference type="EMBL" id="KN847320">
    <property type="protein sequence ID" value="KIW53860.1"/>
    <property type="molecule type" value="Genomic_DNA"/>
</dbReference>
<dbReference type="OrthoDB" id="4147290at2759"/>
<dbReference type="HOGENOM" id="CLU_032227_2_0_1"/>
<proteinExistence type="predicted"/>
<evidence type="ECO:0000313" key="3">
    <source>
        <dbReference type="Proteomes" id="UP000054342"/>
    </source>
</evidence>
<dbReference type="PANTHER" id="PTHR37540:SF5">
    <property type="entry name" value="TRANSCRIPTION FACTOR DOMAIN-CONTAINING PROTEIN"/>
    <property type="match status" value="1"/>
</dbReference>
<feature type="compositionally biased region" description="Basic and acidic residues" evidence="1">
    <location>
        <begin position="1"/>
        <end position="10"/>
    </location>
</feature>
<dbReference type="RefSeq" id="XP_013314444.1">
    <property type="nucleotide sequence ID" value="XM_013458990.1"/>
</dbReference>
<dbReference type="AlphaFoldDB" id="A0A0D2EGW7"/>
<feature type="region of interest" description="Disordered" evidence="1">
    <location>
        <begin position="1"/>
        <end position="42"/>
    </location>
</feature>
<sequence length="464" mass="53292">MSDQREGSMRRDRRTLQLPRRNSSQGPNMDDDSDNSRCPSPLLTVDGGYRIDPFFRYPISRVSRGVQFMTDYYIQIWAPQQAQSLKMQNGGNALLTLILPLALQNAMLFEATIGMTRAAWLLRRGCEPMEDKMLLRHKGATLLHLRNALEAGRQARSDLVLLTMSTLLTFNYMIDDVESFEVHLRALENLLQSYDPDEDNELQNFVRGRVLAYATRINEPGHRISILTYPGHPFPADLCELIAKLPDGFAEVALSRNIAIEFISFLVRLTELVDWYALATDQEMPRPRPEMTMQRAIYDLQCLSALPLNQIEAQMVKALLAFCLHLYNEVSFHIPLARPLRPIIEGFNEQTEIPRHPWLRLCLLWCSLAIASSWDAQIDASPERHVVLDGLIARLQEARSWEGMQGTMSKFFWHDRLADHWEVCWRAALFRSHRYRRGASQMASIPHLLIENSRESSKSSDGLQ</sequence>
<dbReference type="PANTHER" id="PTHR37540">
    <property type="entry name" value="TRANSCRIPTION FACTOR (ACR-2), PUTATIVE-RELATED-RELATED"/>
    <property type="match status" value="1"/>
</dbReference>
<evidence type="ECO:0008006" key="4">
    <source>
        <dbReference type="Google" id="ProtNLM"/>
    </source>
</evidence>
<reference evidence="2 3" key="1">
    <citation type="submission" date="2015-01" db="EMBL/GenBank/DDBJ databases">
        <title>The Genome Sequence of Exophiala xenobiotica CBS118157.</title>
        <authorList>
            <consortium name="The Broad Institute Genomics Platform"/>
            <person name="Cuomo C."/>
            <person name="de Hoog S."/>
            <person name="Gorbushina A."/>
            <person name="Stielow B."/>
            <person name="Teixiera M."/>
            <person name="Abouelleil A."/>
            <person name="Chapman S.B."/>
            <person name="Priest M."/>
            <person name="Young S.K."/>
            <person name="Wortman J."/>
            <person name="Nusbaum C."/>
            <person name="Birren B."/>
        </authorList>
    </citation>
    <scope>NUCLEOTIDE SEQUENCE [LARGE SCALE GENOMIC DNA]</scope>
    <source>
        <strain evidence="2 3">CBS 118157</strain>
    </source>
</reference>
<dbReference type="GeneID" id="25328179"/>